<keyword evidence="1" id="KW-0732">Signal</keyword>
<dbReference type="Proteomes" id="UP001064489">
    <property type="component" value="Chromosome 6"/>
</dbReference>
<protein>
    <submittedName>
        <fullName evidence="2">Uncharacterized protein</fullName>
    </submittedName>
</protein>
<feature type="chain" id="PRO_5041973394" evidence="1">
    <location>
        <begin position="17"/>
        <end position="215"/>
    </location>
</feature>
<dbReference type="EMBL" id="JAJSOW010000004">
    <property type="protein sequence ID" value="KAI9191937.1"/>
    <property type="molecule type" value="Genomic_DNA"/>
</dbReference>
<keyword evidence="3" id="KW-1185">Reference proteome</keyword>
<evidence type="ECO:0000256" key="1">
    <source>
        <dbReference type="SAM" id="SignalP"/>
    </source>
</evidence>
<reference evidence="2" key="1">
    <citation type="journal article" date="2022" name="Plant J.">
        <title>Strategies of tolerance reflected in two North American maple genomes.</title>
        <authorList>
            <person name="McEvoy S.L."/>
            <person name="Sezen U.U."/>
            <person name="Trouern-Trend A."/>
            <person name="McMahon S.M."/>
            <person name="Schaberg P.G."/>
            <person name="Yang J."/>
            <person name="Wegrzyn J.L."/>
            <person name="Swenson N.G."/>
        </authorList>
    </citation>
    <scope>NUCLEOTIDE SEQUENCE</scope>
    <source>
        <strain evidence="2">91603</strain>
    </source>
</reference>
<name>A0AAD5JAR1_ACENE</name>
<sequence length="215" mass="25279">MFNLVLVTCSLVLTQTQYTRIVSLRPRFSPKPKISFLFIARNLLPLDLVWDKFFKIDWGEASRIEAKRILLRHALSNPFSERFVFVSDRRAMFQVLRKQILKISPLPCQPILKANQKHPSSSFLRVSFSNSTKTEHVTQTKMNYDQSQKAKLKPTQLQFPNMRSTRYLCQSCKQLQRVAWNRTGNSFKLRTMQKQVKTATRNSLGNSLRFHERRN</sequence>
<accession>A0AAD5JAR1</accession>
<gene>
    <name evidence="2" type="ORF">LWI28_015759</name>
</gene>
<feature type="signal peptide" evidence="1">
    <location>
        <begin position="1"/>
        <end position="16"/>
    </location>
</feature>
<organism evidence="2 3">
    <name type="scientific">Acer negundo</name>
    <name type="common">Box elder</name>
    <dbReference type="NCBI Taxonomy" id="4023"/>
    <lineage>
        <taxon>Eukaryota</taxon>
        <taxon>Viridiplantae</taxon>
        <taxon>Streptophyta</taxon>
        <taxon>Embryophyta</taxon>
        <taxon>Tracheophyta</taxon>
        <taxon>Spermatophyta</taxon>
        <taxon>Magnoliopsida</taxon>
        <taxon>eudicotyledons</taxon>
        <taxon>Gunneridae</taxon>
        <taxon>Pentapetalae</taxon>
        <taxon>rosids</taxon>
        <taxon>malvids</taxon>
        <taxon>Sapindales</taxon>
        <taxon>Sapindaceae</taxon>
        <taxon>Hippocastanoideae</taxon>
        <taxon>Acereae</taxon>
        <taxon>Acer</taxon>
    </lineage>
</organism>
<dbReference type="AlphaFoldDB" id="A0AAD5JAR1"/>
<reference evidence="2" key="2">
    <citation type="submission" date="2023-02" db="EMBL/GenBank/DDBJ databases">
        <authorList>
            <person name="Swenson N.G."/>
            <person name="Wegrzyn J.L."/>
            <person name="Mcevoy S.L."/>
        </authorList>
    </citation>
    <scope>NUCLEOTIDE SEQUENCE</scope>
    <source>
        <strain evidence="2">91603</strain>
        <tissue evidence="2">Leaf</tissue>
    </source>
</reference>
<evidence type="ECO:0000313" key="2">
    <source>
        <dbReference type="EMBL" id="KAI9191937.1"/>
    </source>
</evidence>
<proteinExistence type="predicted"/>
<comment type="caution">
    <text evidence="2">The sequence shown here is derived from an EMBL/GenBank/DDBJ whole genome shotgun (WGS) entry which is preliminary data.</text>
</comment>
<evidence type="ECO:0000313" key="3">
    <source>
        <dbReference type="Proteomes" id="UP001064489"/>
    </source>
</evidence>